<proteinExistence type="predicted"/>
<reference evidence="1" key="1">
    <citation type="journal article" date="2020" name="Nature">
        <title>Giant virus diversity and host interactions through global metagenomics.</title>
        <authorList>
            <person name="Schulz F."/>
            <person name="Roux S."/>
            <person name="Paez-Espino D."/>
            <person name="Jungbluth S."/>
            <person name="Walsh D.A."/>
            <person name="Denef V.J."/>
            <person name="McMahon K.D."/>
            <person name="Konstantinidis K.T."/>
            <person name="Eloe-Fadrosh E.A."/>
            <person name="Kyrpides N.C."/>
            <person name="Woyke T."/>
        </authorList>
    </citation>
    <scope>NUCLEOTIDE SEQUENCE</scope>
    <source>
        <strain evidence="1">GVMAG-M-3300020166-18</strain>
    </source>
</reference>
<accession>A0A6C0BYF0</accession>
<protein>
    <submittedName>
        <fullName evidence="1">Uncharacterized protein</fullName>
    </submittedName>
</protein>
<dbReference type="EMBL" id="MN739271">
    <property type="protein sequence ID" value="QHS96579.1"/>
    <property type="molecule type" value="Genomic_DNA"/>
</dbReference>
<organism evidence="1">
    <name type="scientific">viral metagenome</name>
    <dbReference type="NCBI Taxonomy" id="1070528"/>
    <lineage>
        <taxon>unclassified sequences</taxon>
        <taxon>metagenomes</taxon>
        <taxon>organismal metagenomes</taxon>
    </lineage>
</organism>
<dbReference type="AlphaFoldDB" id="A0A6C0BYF0"/>
<sequence length="337" mass="38783">MSYVIYKQQLLNVPLTLEHCVNVCKVKVCYCTINTTFPNPFLEFKLLKNERGVLTFESFNAKIIKNIDIRTFIMQNRPQTPIDDILGYIIFKDELCCFIKFESKSDKLYKASDTHGIVLADEIINRRQYFNIPIDDSVYRFFIKNPHCLYLKSEQGKQLIQPKAYYYGDTSMKKKYLLDLGIPKQVYLGIFGSYYYVSSFNDAVINAGWTPDGKQLVVNNVSITSGKHGKYIQGAIYRAFLFIERTECKLSKTPDTSPTTNLLIAQSSDYAKKNIHVSNRGGKWSAIYDTIYSGSHPDLPSNLIAHKTPISIYNYVELNMMSLPMKKTENYKSIQIK</sequence>
<name>A0A6C0BYF0_9ZZZZ</name>
<evidence type="ECO:0000313" key="1">
    <source>
        <dbReference type="EMBL" id="QHS96579.1"/>
    </source>
</evidence>